<feature type="compositionally biased region" description="Low complexity" evidence="2">
    <location>
        <begin position="432"/>
        <end position="448"/>
    </location>
</feature>
<dbReference type="InterPro" id="IPR040373">
    <property type="entry name" value="CASZ1"/>
</dbReference>
<dbReference type="SMART" id="SM00355">
    <property type="entry name" value="ZnF_C2H2"/>
    <property type="match status" value="7"/>
</dbReference>
<sequence length="860" mass="97077">MSREEEDVDIVITLSYREQCCILCLIWDLISLTAVTPGLASLSLQNGDSTPPTMVPTLGGVRDHLNKQSIDYSRYVKRYLSALECGSPACRELNHREHFHCLDCNCKIFSKKEEMIRHFKWHKKRDESLQHGFMRYSPNDDCSDRFANCSHNRKQTHYHCLKESCDKVYISTSDVQMHANYHRKDSAIMQEGFQRFRASEDCNDISCSFSGQRTTHFHCIRSNCNFNFKNKADMEKHKTYHIKDEQLTKDGFKKFMKQEDCGYDACKLSKVANHIHCIRSECNYVLHSSGQIFAHKLACISNHQRKHERQEHEKAYRKYKLAQTMLGVSESHPTLNPLLHEALRPLGGLGAPMIGHFGGDSRNEDSSSPMGCGGSQGPSMLPATSGISRPGHAPFLMGSFPPPGLVDGQHPLARLLGVPPPAAHNLFPGAENNSNSTPTSSSSGPASPVDLSVSMNSTDERDWERFVRCYSRDESCRSSCELSGLEHWHCEECEALFHTRDSAKEHGKVHEQQVAITEENYFKILPGENSSSCPAECQIQDQAEHYHCNWDGCGEAILSSGDKPFRRLEHYRIHDFARRLPSGVSPWNGTSCFEFERLSSGDIHELQITEEFPSSASFTDDGSKRPNESFAELVDGFYLWDEGVLCSDQLCPHIGRRHFHCAHPRCLYVSLISESLSIHSDDFHENTRILEGFMYFDRNINCRMSSCQNNTINKHFHCTKCGYSFIRYQAMEAHNEKHLQEEEDDQTSHTLGPLSPIYLQKQRPDSPMDTPSNSCLSTPSEGSETPSKSQPLVPVVKSSGIFYPLSPFPSASQGASRSTSTTTTNSEPGALVTPIPPSTRPTTLPTYTLPSFWMLINYCY</sequence>
<dbReference type="PANTHER" id="PTHR12451:SF0">
    <property type="entry name" value="ZINC FINGER PROTEIN CASTOR HOMOLOG 1"/>
    <property type="match status" value="1"/>
</dbReference>
<gene>
    <name evidence="4" type="primary">cas</name>
    <name evidence="4" type="ORF">Anas_04316</name>
</gene>
<feature type="compositionally biased region" description="Polar residues" evidence="2">
    <location>
        <begin position="769"/>
        <end position="790"/>
    </location>
</feature>
<comment type="caution">
    <text evidence="4">The sequence shown here is derived from an EMBL/GenBank/DDBJ whole genome shotgun (WGS) entry which is preliminary data.</text>
</comment>
<keyword evidence="1" id="KW-0479">Metal-binding</keyword>
<reference evidence="4 5" key="1">
    <citation type="journal article" date="2019" name="PLoS Biol.">
        <title>Sex chromosomes control vertical transmission of feminizing Wolbachia symbionts in an isopod.</title>
        <authorList>
            <person name="Becking T."/>
            <person name="Chebbi M.A."/>
            <person name="Giraud I."/>
            <person name="Moumen B."/>
            <person name="Laverre T."/>
            <person name="Caubet Y."/>
            <person name="Peccoud J."/>
            <person name="Gilbert C."/>
            <person name="Cordaux R."/>
        </authorList>
    </citation>
    <scope>NUCLEOTIDE SEQUENCE [LARGE SCALE GENOMIC DNA]</scope>
    <source>
        <strain evidence="4">ANa2</strain>
        <tissue evidence="4">Whole body excluding digestive tract and cuticle</tissue>
    </source>
</reference>
<evidence type="ECO:0000256" key="1">
    <source>
        <dbReference type="PROSITE-ProRule" id="PRU00042"/>
    </source>
</evidence>
<evidence type="ECO:0000313" key="4">
    <source>
        <dbReference type="EMBL" id="KAB7500917.1"/>
    </source>
</evidence>
<feature type="region of interest" description="Disordered" evidence="2">
    <location>
        <begin position="809"/>
        <end position="838"/>
    </location>
</feature>
<feature type="region of interest" description="Disordered" evidence="2">
    <location>
        <begin position="423"/>
        <end position="456"/>
    </location>
</feature>
<evidence type="ECO:0000313" key="5">
    <source>
        <dbReference type="Proteomes" id="UP000326759"/>
    </source>
</evidence>
<dbReference type="Proteomes" id="UP000326759">
    <property type="component" value="Unassembled WGS sequence"/>
</dbReference>
<feature type="domain" description="C2H2-type" evidence="3">
    <location>
        <begin position="716"/>
        <end position="743"/>
    </location>
</feature>
<evidence type="ECO:0000256" key="2">
    <source>
        <dbReference type="SAM" id="MobiDB-lite"/>
    </source>
</evidence>
<feature type="domain" description="C2H2-type" evidence="3">
    <location>
        <begin position="158"/>
        <end position="187"/>
    </location>
</feature>
<feature type="domain" description="C2H2-type" evidence="3">
    <location>
        <begin position="488"/>
        <end position="515"/>
    </location>
</feature>
<dbReference type="AlphaFoldDB" id="A0A5N5T423"/>
<evidence type="ECO:0000259" key="3">
    <source>
        <dbReference type="PROSITE" id="PS50157"/>
    </source>
</evidence>
<dbReference type="GO" id="GO:0005634">
    <property type="term" value="C:nucleus"/>
    <property type="evidence" value="ECO:0007669"/>
    <property type="project" value="TreeGrafter"/>
</dbReference>
<organism evidence="4 5">
    <name type="scientific">Armadillidium nasatum</name>
    <dbReference type="NCBI Taxonomy" id="96803"/>
    <lineage>
        <taxon>Eukaryota</taxon>
        <taxon>Metazoa</taxon>
        <taxon>Ecdysozoa</taxon>
        <taxon>Arthropoda</taxon>
        <taxon>Crustacea</taxon>
        <taxon>Multicrustacea</taxon>
        <taxon>Malacostraca</taxon>
        <taxon>Eumalacostraca</taxon>
        <taxon>Peracarida</taxon>
        <taxon>Isopoda</taxon>
        <taxon>Oniscidea</taxon>
        <taxon>Crinocheta</taxon>
        <taxon>Armadillidiidae</taxon>
        <taxon>Armadillidium</taxon>
    </lineage>
</organism>
<dbReference type="PROSITE" id="PS00028">
    <property type="entry name" value="ZINC_FINGER_C2H2_1"/>
    <property type="match status" value="4"/>
</dbReference>
<keyword evidence="1" id="KW-0863">Zinc-finger</keyword>
<feature type="domain" description="C2H2-type" evidence="3">
    <location>
        <begin position="217"/>
        <end position="246"/>
    </location>
</feature>
<dbReference type="GO" id="GO:0045664">
    <property type="term" value="P:regulation of neuron differentiation"/>
    <property type="evidence" value="ECO:0007669"/>
    <property type="project" value="TreeGrafter"/>
</dbReference>
<name>A0A5N5T423_9CRUS</name>
<dbReference type="GO" id="GO:0000977">
    <property type="term" value="F:RNA polymerase II transcription regulatory region sequence-specific DNA binding"/>
    <property type="evidence" value="ECO:0007669"/>
    <property type="project" value="TreeGrafter"/>
</dbReference>
<dbReference type="OrthoDB" id="10063916at2759"/>
<dbReference type="EMBL" id="SEYY01012234">
    <property type="protein sequence ID" value="KAB7500917.1"/>
    <property type="molecule type" value="Genomic_DNA"/>
</dbReference>
<feature type="region of interest" description="Disordered" evidence="2">
    <location>
        <begin position="358"/>
        <end position="385"/>
    </location>
</feature>
<dbReference type="GO" id="GO:0008270">
    <property type="term" value="F:zinc ion binding"/>
    <property type="evidence" value="ECO:0007669"/>
    <property type="project" value="UniProtKB-KW"/>
</dbReference>
<protein>
    <submittedName>
        <fullName evidence="4">Transcription factor castor</fullName>
    </submittedName>
</protein>
<proteinExistence type="predicted"/>
<keyword evidence="5" id="KW-1185">Reference proteome</keyword>
<dbReference type="PROSITE" id="PS50157">
    <property type="entry name" value="ZINC_FINGER_C2H2_2"/>
    <property type="match status" value="4"/>
</dbReference>
<feature type="region of interest" description="Disordered" evidence="2">
    <location>
        <begin position="737"/>
        <end position="791"/>
    </location>
</feature>
<keyword evidence="1" id="KW-0862">Zinc</keyword>
<accession>A0A5N5T423</accession>
<dbReference type="GO" id="GO:0000981">
    <property type="term" value="F:DNA-binding transcription factor activity, RNA polymerase II-specific"/>
    <property type="evidence" value="ECO:0007669"/>
    <property type="project" value="TreeGrafter"/>
</dbReference>
<dbReference type="InterPro" id="IPR013087">
    <property type="entry name" value="Znf_C2H2_type"/>
</dbReference>
<dbReference type="PANTHER" id="PTHR12451">
    <property type="entry name" value="TRANSCRIPTION FACTOR CASTOR PROTEIN MING -RELATED"/>
    <property type="match status" value="1"/>
</dbReference>
<feature type="compositionally biased region" description="Low complexity" evidence="2">
    <location>
        <begin position="810"/>
        <end position="826"/>
    </location>
</feature>
<dbReference type="GO" id="GO:0045944">
    <property type="term" value="P:positive regulation of transcription by RNA polymerase II"/>
    <property type="evidence" value="ECO:0007669"/>
    <property type="project" value="TreeGrafter"/>
</dbReference>